<protein>
    <recommendedName>
        <fullName evidence="5 6">U-box domain-containing protein</fullName>
        <ecNumber evidence="5">2.3.2.27</ecNumber>
    </recommendedName>
    <alternativeName>
        <fullName evidence="5">RING-type E3 ubiquitin transferase PUB</fullName>
    </alternativeName>
</protein>
<gene>
    <name evidence="7" type="ORF">Cni_G06225</name>
</gene>
<evidence type="ECO:0000313" key="7">
    <source>
        <dbReference type="EMBL" id="WOK97517.1"/>
    </source>
</evidence>
<dbReference type="InterPro" id="IPR016024">
    <property type="entry name" value="ARM-type_fold"/>
</dbReference>
<dbReference type="AlphaFoldDB" id="A0AAQ3JZ09"/>
<dbReference type="EC" id="2.3.2.27" evidence="5"/>
<keyword evidence="8" id="KW-1185">Reference proteome</keyword>
<dbReference type="CDD" id="cd16664">
    <property type="entry name" value="RING-Ubox_PUB"/>
    <property type="match status" value="1"/>
</dbReference>
<dbReference type="PANTHER" id="PTHR22849:SF161">
    <property type="entry name" value="U-BOX DOMAIN-CONTAINING PROTEIN"/>
    <property type="match status" value="1"/>
</dbReference>
<dbReference type="InterPro" id="IPR045210">
    <property type="entry name" value="RING-Ubox_PUB"/>
</dbReference>
<evidence type="ECO:0000313" key="8">
    <source>
        <dbReference type="Proteomes" id="UP001327560"/>
    </source>
</evidence>
<dbReference type="Gene3D" id="3.30.40.10">
    <property type="entry name" value="Zinc/RING finger domain, C3HC4 (zinc finger)"/>
    <property type="match status" value="1"/>
</dbReference>
<dbReference type="SMART" id="SM00504">
    <property type="entry name" value="Ubox"/>
    <property type="match status" value="1"/>
</dbReference>
<dbReference type="EMBL" id="CP136891">
    <property type="protein sequence ID" value="WOK97517.1"/>
    <property type="molecule type" value="Genomic_DNA"/>
</dbReference>
<dbReference type="PANTHER" id="PTHR22849">
    <property type="entry name" value="WDSAM1 PROTEIN"/>
    <property type="match status" value="1"/>
</dbReference>
<proteinExistence type="predicted"/>
<dbReference type="Pfam" id="PF04564">
    <property type="entry name" value="U-box"/>
    <property type="match status" value="1"/>
</dbReference>
<evidence type="ECO:0000259" key="6">
    <source>
        <dbReference type="PROSITE" id="PS51698"/>
    </source>
</evidence>
<dbReference type="InterPro" id="IPR045185">
    <property type="entry name" value="PUB22/23/24-like"/>
</dbReference>
<comment type="pathway">
    <text evidence="2 5">Protein modification; protein ubiquitination.</text>
</comment>
<keyword evidence="3 5" id="KW-0808">Transferase</keyword>
<dbReference type="InterPro" id="IPR058678">
    <property type="entry name" value="ARM_PUB"/>
</dbReference>
<dbReference type="InterPro" id="IPR011989">
    <property type="entry name" value="ARM-like"/>
</dbReference>
<organism evidence="7 8">
    <name type="scientific">Canna indica</name>
    <name type="common">Indian-shot</name>
    <dbReference type="NCBI Taxonomy" id="4628"/>
    <lineage>
        <taxon>Eukaryota</taxon>
        <taxon>Viridiplantae</taxon>
        <taxon>Streptophyta</taxon>
        <taxon>Embryophyta</taxon>
        <taxon>Tracheophyta</taxon>
        <taxon>Spermatophyta</taxon>
        <taxon>Magnoliopsida</taxon>
        <taxon>Liliopsida</taxon>
        <taxon>Zingiberales</taxon>
        <taxon>Cannaceae</taxon>
        <taxon>Canna</taxon>
    </lineage>
</organism>
<evidence type="ECO:0000256" key="2">
    <source>
        <dbReference type="ARBA" id="ARBA00004906"/>
    </source>
</evidence>
<dbReference type="PROSITE" id="PS51698">
    <property type="entry name" value="U_BOX"/>
    <property type="match status" value="1"/>
</dbReference>
<dbReference type="Proteomes" id="UP001327560">
    <property type="component" value="Chromosome 2"/>
</dbReference>
<name>A0AAQ3JZ09_9LILI</name>
<dbReference type="GO" id="GO:0061630">
    <property type="term" value="F:ubiquitin protein ligase activity"/>
    <property type="evidence" value="ECO:0007669"/>
    <property type="project" value="UniProtKB-UniRule"/>
</dbReference>
<dbReference type="InterPro" id="IPR003613">
    <property type="entry name" value="Ubox_domain"/>
</dbReference>
<evidence type="ECO:0000256" key="4">
    <source>
        <dbReference type="ARBA" id="ARBA00022786"/>
    </source>
</evidence>
<evidence type="ECO:0000256" key="3">
    <source>
        <dbReference type="ARBA" id="ARBA00022679"/>
    </source>
</evidence>
<accession>A0AAQ3JZ09</accession>
<dbReference type="SUPFAM" id="SSF57850">
    <property type="entry name" value="RING/U-box"/>
    <property type="match status" value="1"/>
</dbReference>
<dbReference type="InterPro" id="IPR013083">
    <property type="entry name" value="Znf_RING/FYVE/PHD"/>
</dbReference>
<reference evidence="7 8" key="1">
    <citation type="submission" date="2023-10" db="EMBL/GenBank/DDBJ databases">
        <title>Chromosome-scale genome assembly provides insights into flower coloration mechanisms of Canna indica.</title>
        <authorList>
            <person name="Li C."/>
        </authorList>
    </citation>
    <scope>NUCLEOTIDE SEQUENCE [LARGE SCALE GENOMIC DNA]</scope>
    <source>
        <tissue evidence="7">Flower</tissue>
    </source>
</reference>
<comment type="function">
    <text evidence="5">Functions as an E3 ubiquitin ligase.</text>
</comment>
<dbReference type="Pfam" id="PF25598">
    <property type="entry name" value="ARM_PUB"/>
    <property type="match status" value="1"/>
</dbReference>
<evidence type="ECO:0000256" key="5">
    <source>
        <dbReference type="RuleBase" id="RU369093"/>
    </source>
</evidence>
<keyword evidence="4 5" id="KW-0833">Ubl conjugation pathway</keyword>
<evidence type="ECO:0000256" key="1">
    <source>
        <dbReference type="ARBA" id="ARBA00000900"/>
    </source>
</evidence>
<dbReference type="FunFam" id="3.30.40.10:FF:000442">
    <property type="entry name" value="RING-type E3 ubiquitin transferase"/>
    <property type="match status" value="1"/>
</dbReference>
<dbReference type="Gene3D" id="1.25.10.10">
    <property type="entry name" value="Leucine-rich Repeat Variant"/>
    <property type="match status" value="1"/>
</dbReference>
<dbReference type="GO" id="GO:0016567">
    <property type="term" value="P:protein ubiquitination"/>
    <property type="evidence" value="ECO:0007669"/>
    <property type="project" value="UniProtKB-UniRule"/>
</dbReference>
<comment type="catalytic activity">
    <reaction evidence="1 5">
        <text>S-ubiquitinyl-[E2 ubiquitin-conjugating enzyme]-L-cysteine + [acceptor protein]-L-lysine = [E2 ubiquitin-conjugating enzyme]-L-cysteine + N(6)-ubiquitinyl-[acceptor protein]-L-lysine.</text>
        <dbReference type="EC" id="2.3.2.27"/>
    </reaction>
</comment>
<dbReference type="SUPFAM" id="SSF48371">
    <property type="entry name" value="ARM repeat"/>
    <property type="match status" value="1"/>
</dbReference>
<feature type="domain" description="U-box" evidence="6">
    <location>
        <begin position="24"/>
        <end position="98"/>
    </location>
</feature>
<sequence>MALAWRRRKPGSKNSKLAKSVELSIPSHFRCPISLELMRDPVTAATGITYDRQSIEAWLGMGNNVCPVTNRDIRNEELVPNHSIRKMIQDWCVANRSFGIERIPTPKIPLTNAQAEDIVAEIAAATRRGDAARCEQLVANVKKWAKESERNRLCILSNGSSAALASAFCAFAGAQRSPRGSATYRVPEEILAALTMFLPLDDDDAASFVRSPESLCCLASVLKQGDLSARLNAALLARELLASGGGARAGAMADAEGLVEALAKLVKEPISSRGTKASLVSLFYLVNRDEGAARRAIGTGLVPALVEALVDAERSMCEKALAVLDGLLSYEDGREAALEHALTVPVLIKKMFRVSDMATEFAVSALWKVCRRQEGGGEETRRCSTEALQGGAFQKLLLLLQVGCSEATKEKATNLLKELNAYRERFECVDTVDFKGVKKPLSVSNG</sequence>